<reference evidence="2" key="1">
    <citation type="submission" date="2017-09" db="EMBL/GenBank/DDBJ databases">
        <title>Depth-based differentiation of microbial function through sediment-hosted aquifers and enrichment of novel symbionts in the deep terrestrial subsurface.</title>
        <authorList>
            <person name="Probst A.J."/>
            <person name="Ladd B."/>
            <person name="Jarett J.K."/>
            <person name="Geller-Mcgrath D.E."/>
            <person name="Sieber C.M.K."/>
            <person name="Emerson J.B."/>
            <person name="Anantharaman K."/>
            <person name="Thomas B.C."/>
            <person name="Malmstrom R."/>
            <person name="Stieglmeier M."/>
            <person name="Klingl A."/>
            <person name="Woyke T."/>
            <person name="Ryan C.M."/>
            <person name="Banfield J.F."/>
        </authorList>
    </citation>
    <scope>NUCLEOTIDE SEQUENCE [LARGE SCALE GENOMIC DNA]</scope>
</reference>
<evidence type="ECO:0000313" key="2">
    <source>
        <dbReference type="Proteomes" id="UP000230595"/>
    </source>
</evidence>
<dbReference type="AlphaFoldDB" id="A0A2M7CQC2"/>
<comment type="caution">
    <text evidence="1">The sequence shown here is derived from an EMBL/GenBank/DDBJ whole genome shotgun (WGS) entry which is preliminary data.</text>
</comment>
<name>A0A2M7CQC2_9BACT</name>
<protein>
    <submittedName>
        <fullName evidence="1">Uncharacterized protein</fullName>
    </submittedName>
</protein>
<dbReference type="Proteomes" id="UP000230595">
    <property type="component" value="Unassembled WGS sequence"/>
</dbReference>
<proteinExistence type="predicted"/>
<accession>A0A2M7CQC2</accession>
<dbReference type="EMBL" id="PEUH01000018">
    <property type="protein sequence ID" value="PIV31861.1"/>
    <property type="molecule type" value="Genomic_DNA"/>
</dbReference>
<gene>
    <name evidence="1" type="ORF">COS33_00970</name>
</gene>
<evidence type="ECO:0000313" key="1">
    <source>
        <dbReference type="EMBL" id="PIV31861.1"/>
    </source>
</evidence>
<sequence>MENSERFKNIIPENERRREFRQFSACPTYSINHHNFEAEYWEVYPDVWQVVPGTEKDLGPSDKN</sequence>
<organism evidence="1 2">
    <name type="scientific">Candidatus Wolfebacteria bacterium CG02_land_8_20_14_3_00_37_12</name>
    <dbReference type="NCBI Taxonomy" id="1975066"/>
    <lineage>
        <taxon>Bacteria</taxon>
        <taxon>Candidatus Wolfeibacteriota</taxon>
    </lineage>
</organism>